<keyword evidence="1" id="KW-0472">Membrane</keyword>
<sequence length="307" mass="34322">MTQPNNTSVVEAPLISSALSITVFCIAAMYMLKYAPQHSPGAADSFMQDVFSGAANHLHINHVPWHVANAGAHRHCSYRPVHTSWVNLGKALEKQPMGQRNAGPTNSAVEASNKAQASAQAPWTVQSIKLQSLPQFISRDSLPDEFSLNYIEVEAQEMEPFICQIYEWVFSNFNAQKSMHKIALLAGIYISKILPDIFTDEAYNAKPRDGEHMITQALRVLPWNPNRSTQKGCRLEKQFIAMVPAYIIAVYEMDSPLRKCFADHQGKSFPLRWNSKNSNKGIGSLLMMRLGLAKAKGQRFWKGGVFN</sequence>
<evidence type="ECO:0000313" key="3">
    <source>
        <dbReference type="Proteomes" id="UP000719766"/>
    </source>
</evidence>
<reference evidence="2" key="1">
    <citation type="journal article" date="2020" name="New Phytol.">
        <title>Comparative genomics reveals dynamic genome evolution in host specialist ectomycorrhizal fungi.</title>
        <authorList>
            <person name="Lofgren L.A."/>
            <person name="Nguyen N.H."/>
            <person name="Vilgalys R."/>
            <person name="Ruytinx J."/>
            <person name="Liao H.L."/>
            <person name="Branco S."/>
            <person name="Kuo A."/>
            <person name="LaButti K."/>
            <person name="Lipzen A."/>
            <person name="Andreopoulos W."/>
            <person name="Pangilinan J."/>
            <person name="Riley R."/>
            <person name="Hundley H."/>
            <person name="Na H."/>
            <person name="Barry K."/>
            <person name="Grigoriev I.V."/>
            <person name="Stajich J.E."/>
            <person name="Kennedy P.G."/>
        </authorList>
    </citation>
    <scope>NUCLEOTIDE SEQUENCE</scope>
    <source>
        <strain evidence="2">S12</strain>
    </source>
</reference>
<protein>
    <submittedName>
        <fullName evidence="2">Uncharacterized protein</fullName>
    </submittedName>
</protein>
<dbReference type="EMBL" id="JABBWE010000049">
    <property type="protein sequence ID" value="KAG1790541.1"/>
    <property type="molecule type" value="Genomic_DNA"/>
</dbReference>
<evidence type="ECO:0000256" key="1">
    <source>
        <dbReference type="SAM" id="Phobius"/>
    </source>
</evidence>
<keyword evidence="1" id="KW-0812">Transmembrane</keyword>
<keyword evidence="1" id="KW-1133">Transmembrane helix</keyword>
<name>A0A9P7DE61_9AGAM</name>
<dbReference type="Proteomes" id="UP000719766">
    <property type="component" value="Unassembled WGS sequence"/>
</dbReference>
<evidence type="ECO:0000313" key="2">
    <source>
        <dbReference type="EMBL" id="KAG1790541.1"/>
    </source>
</evidence>
<dbReference type="RefSeq" id="XP_041157503.1">
    <property type="nucleotide sequence ID" value="XM_041300429.1"/>
</dbReference>
<keyword evidence="3" id="KW-1185">Reference proteome</keyword>
<dbReference type="AlphaFoldDB" id="A0A9P7DE61"/>
<comment type="caution">
    <text evidence="2">The sequence shown here is derived from an EMBL/GenBank/DDBJ whole genome shotgun (WGS) entry which is preliminary data.</text>
</comment>
<organism evidence="2 3">
    <name type="scientific">Suillus plorans</name>
    <dbReference type="NCBI Taxonomy" id="116603"/>
    <lineage>
        <taxon>Eukaryota</taxon>
        <taxon>Fungi</taxon>
        <taxon>Dikarya</taxon>
        <taxon>Basidiomycota</taxon>
        <taxon>Agaricomycotina</taxon>
        <taxon>Agaricomycetes</taxon>
        <taxon>Agaricomycetidae</taxon>
        <taxon>Boletales</taxon>
        <taxon>Suillineae</taxon>
        <taxon>Suillaceae</taxon>
        <taxon>Suillus</taxon>
    </lineage>
</organism>
<gene>
    <name evidence="2" type="ORF">HD556DRAFT_1310554</name>
</gene>
<dbReference type="GeneID" id="64594193"/>
<dbReference type="OrthoDB" id="2663952at2759"/>
<accession>A0A9P7DE61</accession>
<feature type="transmembrane region" description="Helical" evidence="1">
    <location>
        <begin position="12"/>
        <end position="32"/>
    </location>
</feature>
<proteinExistence type="predicted"/>